<feature type="transmembrane region" description="Helical" evidence="11">
    <location>
        <begin position="138"/>
        <end position="157"/>
    </location>
</feature>
<protein>
    <submittedName>
        <fullName evidence="12">Pheromone A receptor-domain-containing protein</fullName>
    </submittedName>
</protein>
<name>A0A6A6FYM0_9PEZI</name>
<evidence type="ECO:0000313" key="12">
    <source>
        <dbReference type="EMBL" id="KAF2218493.1"/>
    </source>
</evidence>
<evidence type="ECO:0000256" key="5">
    <source>
        <dbReference type="ARBA" id="ARBA00022989"/>
    </source>
</evidence>
<evidence type="ECO:0000256" key="7">
    <source>
        <dbReference type="ARBA" id="ARBA00023136"/>
    </source>
</evidence>
<evidence type="ECO:0000256" key="10">
    <source>
        <dbReference type="SAM" id="MobiDB-lite"/>
    </source>
</evidence>
<evidence type="ECO:0000256" key="11">
    <source>
        <dbReference type="SAM" id="Phobius"/>
    </source>
</evidence>
<feature type="transmembrane region" description="Helical" evidence="11">
    <location>
        <begin position="34"/>
        <end position="56"/>
    </location>
</feature>
<dbReference type="PRINTS" id="PR00899">
    <property type="entry name" value="GPCRSTE3"/>
</dbReference>
<evidence type="ECO:0000256" key="4">
    <source>
        <dbReference type="ARBA" id="ARBA00022692"/>
    </source>
</evidence>
<feature type="compositionally biased region" description="Polar residues" evidence="10">
    <location>
        <begin position="223"/>
        <end position="236"/>
    </location>
</feature>
<keyword evidence="13" id="KW-1185">Reference proteome</keyword>
<feature type="transmembrane region" description="Helical" evidence="11">
    <location>
        <begin position="77"/>
        <end position="100"/>
    </location>
</feature>
<gene>
    <name evidence="12" type="ORF">BDZ85DRAFT_270217</name>
</gene>
<keyword evidence="7 11" id="KW-0472">Membrane</keyword>
<keyword evidence="9" id="KW-0807">Transducer</keyword>
<dbReference type="Pfam" id="PF02076">
    <property type="entry name" value="STE3"/>
    <property type="match status" value="1"/>
</dbReference>
<keyword evidence="8 12" id="KW-0675">Receptor</keyword>
<dbReference type="PANTHER" id="PTHR28097:SF1">
    <property type="entry name" value="PHEROMONE A FACTOR RECEPTOR"/>
    <property type="match status" value="1"/>
</dbReference>
<dbReference type="InterPro" id="IPR001499">
    <property type="entry name" value="GPCR_STE3"/>
</dbReference>
<reference evidence="13" key="1">
    <citation type="journal article" date="2020" name="Stud. Mycol.">
        <title>101 Dothideomycetes genomes: A test case for predicting lifestyles and emergence of pathogens.</title>
        <authorList>
            <person name="Haridas S."/>
            <person name="Albert R."/>
            <person name="Binder M."/>
            <person name="Bloem J."/>
            <person name="LaButti K."/>
            <person name="Salamov A."/>
            <person name="Andreopoulos B."/>
            <person name="Baker S."/>
            <person name="Barry K."/>
            <person name="Bills G."/>
            <person name="Bluhm B."/>
            <person name="Cannon C."/>
            <person name="Castanera R."/>
            <person name="Culley D."/>
            <person name="Daum C."/>
            <person name="Ezra D."/>
            <person name="Gonzalez J."/>
            <person name="Henrissat B."/>
            <person name="Kuo A."/>
            <person name="Liang C."/>
            <person name="Lipzen A."/>
            <person name="Lutzoni F."/>
            <person name="Magnuson J."/>
            <person name="Mondo S."/>
            <person name="Nolan M."/>
            <person name="Ohm R."/>
            <person name="Pangilinan J."/>
            <person name="Park H.-J."/>
            <person name="Ramirez L."/>
            <person name="Alfaro M."/>
            <person name="Sun H."/>
            <person name="Tritt A."/>
            <person name="Yoshinaga Y."/>
            <person name="Zwiers L.-H."/>
            <person name="Turgeon B."/>
            <person name="Goodwin S."/>
            <person name="Spatafora J."/>
            <person name="Crous P."/>
            <person name="Grigoriev I."/>
        </authorList>
    </citation>
    <scope>NUCLEOTIDE SEQUENCE [LARGE SCALE GENOMIC DNA]</scope>
    <source>
        <strain evidence="13">CECT 20119</strain>
    </source>
</reference>
<evidence type="ECO:0000256" key="6">
    <source>
        <dbReference type="ARBA" id="ARBA00023040"/>
    </source>
</evidence>
<dbReference type="PANTHER" id="PTHR28097">
    <property type="entry name" value="PHEROMONE A FACTOR RECEPTOR"/>
    <property type="match status" value="1"/>
</dbReference>
<evidence type="ECO:0000313" key="13">
    <source>
        <dbReference type="Proteomes" id="UP000799538"/>
    </source>
</evidence>
<comment type="similarity">
    <text evidence="2">Belongs to the G-protein coupled receptor 4 family.</text>
</comment>
<dbReference type="EMBL" id="ML992541">
    <property type="protein sequence ID" value="KAF2218493.1"/>
    <property type="molecule type" value="Genomic_DNA"/>
</dbReference>
<keyword evidence="5 11" id="KW-1133">Transmembrane helix</keyword>
<evidence type="ECO:0000256" key="2">
    <source>
        <dbReference type="ARBA" id="ARBA00011085"/>
    </source>
</evidence>
<dbReference type="GO" id="GO:0004932">
    <property type="term" value="F:mating-type factor pheromone receptor activity"/>
    <property type="evidence" value="ECO:0007669"/>
    <property type="project" value="InterPro"/>
</dbReference>
<dbReference type="Proteomes" id="UP000799538">
    <property type="component" value="Unassembled WGS sequence"/>
</dbReference>
<evidence type="ECO:0000256" key="3">
    <source>
        <dbReference type="ARBA" id="ARBA00022507"/>
    </source>
</evidence>
<evidence type="ECO:0000256" key="8">
    <source>
        <dbReference type="ARBA" id="ARBA00023170"/>
    </source>
</evidence>
<evidence type="ECO:0000256" key="9">
    <source>
        <dbReference type="ARBA" id="ARBA00023224"/>
    </source>
</evidence>
<evidence type="ECO:0000256" key="1">
    <source>
        <dbReference type="ARBA" id="ARBA00004141"/>
    </source>
</evidence>
<sequence>MTSHFLVQPTRYAIVGIAGCTPSLSNTWPSACLIILPPALLALVNVYYALLILVRLRLHRRTFAPLLSASSTTKARFVRLYLLALGFVLLVFPVTLYLLFQNWPRDPSPFDWGKVHDYQAWKQIAMVPCFGYVGVDKWMQVVAGGLVFGLFGVGSEARGMYKGWLRAVGLGGVVTWMERMGQRVKRCGRKGSRGSVGESKGRGRLLSSFSFGSGLGRKGSHGSGNKSELETGTGTA</sequence>
<dbReference type="OrthoDB" id="2874149at2759"/>
<dbReference type="GO" id="GO:0000750">
    <property type="term" value="P:pheromone-dependent signal transduction involved in conjugation with cellular fusion"/>
    <property type="evidence" value="ECO:0007669"/>
    <property type="project" value="TreeGrafter"/>
</dbReference>
<keyword evidence="6" id="KW-0297">G-protein coupled receptor</keyword>
<dbReference type="GO" id="GO:0005886">
    <property type="term" value="C:plasma membrane"/>
    <property type="evidence" value="ECO:0007669"/>
    <property type="project" value="TreeGrafter"/>
</dbReference>
<feature type="region of interest" description="Disordered" evidence="10">
    <location>
        <begin position="186"/>
        <end position="236"/>
    </location>
</feature>
<accession>A0A6A6FYM0</accession>
<organism evidence="12 13">
    <name type="scientific">Elsinoe ampelina</name>
    <dbReference type="NCBI Taxonomy" id="302913"/>
    <lineage>
        <taxon>Eukaryota</taxon>
        <taxon>Fungi</taxon>
        <taxon>Dikarya</taxon>
        <taxon>Ascomycota</taxon>
        <taxon>Pezizomycotina</taxon>
        <taxon>Dothideomycetes</taxon>
        <taxon>Dothideomycetidae</taxon>
        <taxon>Myriangiales</taxon>
        <taxon>Elsinoaceae</taxon>
        <taxon>Elsinoe</taxon>
    </lineage>
</organism>
<keyword evidence="3" id="KW-0589">Pheromone response</keyword>
<comment type="subcellular location">
    <subcellularLocation>
        <location evidence="1">Membrane</location>
        <topology evidence="1">Multi-pass membrane protein</topology>
    </subcellularLocation>
</comment>
<dbReference type="AlphaFoldDB" id="A0A6A6FYM0"/>
<keyword evidence="4 11" id="KW-0812">Transmembrane</keyword>
<proteinExistence type="inferred from homology"/>